<feature type="region of interest" description="Disordered" evidence="6">
    <location>
        <begin position="229"/>
        <end position="261"/>
    </location>
</feature>
<dbReference type="EMBL" id="JAWDJR010000003">
    <property type="protein sequence ID" value="KAK9976922.1"/>
    <property type="molecule type" value="Genomic_DNA"/>
</dbReference>
<evidence type="ECO:0000256" key="5">
    <source>
        <dbReference type="ARBA" id="ARBA00023242"/>
    </source>
</evidence>
<dbReference type="GO" id="GO:0008270">
    <property type="term" value="F:zinc ion binding"/>
    <property type="evidence" value="ECO:0007669"/>
    <property type="project" value="UniProtKB-KW"/>
</dbReference>
<evidence type="ECO:0000256" key="1">
    <source>
        <dbReference type="ARBA" id="ARBA00004123"/>
    </source>
</evidence>
<name>A0AAW2AU44_CULAL</name>
<dbReference type="InterPro" id="IPR052035">
    <property type="entry name" value="ZnF_BED_domain_contain"/>
</dbReference>
<evidence type="ECO:0000256" key="4">
    <source>
        <dbReference type="ARBA" id="ARBA00022833"/>
    </source>
</evidence>
<reference evidence="8 9" key="1">
    <citation type="submission" date="2024-05" db="EMBL/GenBank/DDBJ databases">
        <title>A high-quality chromosomal-level genome assembly of Topmouth culter (Culter alburnus).</title>
        <authorList>
            <person name="Zhao H."/>
        </authorList>
    </citation>
    <scope>NUCLEOTIDE SEQUENCE [LARGE SCALE GENOMIC DNA]</scope>
    <source>
        <strain evidence="8">CATC2023</strain>
        <tissue evidence="8">Muscle</tissue>
    </source>
</reference>
<evidence type="ECO:0000259" key="7">
    <source>
        <dbReference type="Pfam" id="PF05699"/>
    </source>
</evidence>
<keyword evidence="5" id="KW-0539">Nucleus</keyword>
<proteinExistence type="predicted"/>
<accession>A0AAW2AU44</accession>
<keyword evidence="3" id="KW-0863">Zinc-finger</keyword>
<keyword evidence="4" id="KW-0862">Zinc</keyword>
<dbReference type="InterPro" id="IPR008906">
    <property type="entry name" value="HATC_C_dom"/>
</dbReference>
<evidence type="ECO:0000256" key="3">
    <source>
        <dbReference type="ARBA" id="ARBA00022771"/>
    </source>
</evidence>
<keyword evidence="9" id="KW-1185">Reference proteome</keyword>
<dbReference type="GO" id="GO:0005634">
    <property type="term" value="C:nucleus"/>
    <property type="evidence" value="ECO:0007669"/>
    <property type="project" value="UniProtKB-SubCell"/>
</dbReference>
<evidence type="ECO:0000256" key="2">
    <source>
        <dbReference type="ARBA" id="ARBA00022723"/>
    </source>
</evidence>
<comment type="subcellular location">
    <subcellularLocation>
        <location evidence="1">Nucleus</location>
    </subcellularLocation>
</comment>
<dbReference type="PANTHER" id="PTHR46481:SF10">
    <property type="entry name" value="ZINC FINGER BED DOMAIN-CONTAINING PROTEIN 39"/>
    <property type="match status" value="1"/>
</dbReference>
<dbReference type="GO" id="GO:0046983">
    <property type="term" value="F:protein dimerization activity"/>
    <property type="evidence" value="ECO:0007669"/>
    <property type="project" value="InterPro"/>
</dbReference>
<sequence length="373" mass="41784">MKKAMDKMDVASLGCFAHTLQLVVHEGLLSQRSVSDALANCRKIVGHFKHSPLATTRLEDIQKDLQMPTKRLHQDVATRWNSTYYMVESLLEQKWSISAYGADHDLPVTLTSYQWALLEKIIIVLAPFEELTRQISSSTSSAAEVIPSVTVLKRLLARENEGDTGIKTMKTTLLEAVQKRFKNIENEPLYAVATLLDPRFKDRYFTGADSNKHTKDALTQEVEKLLSRTTPEGAEAVPENPHKAPRLEAQPDSSSSRKSSLKGLFEEILQEHDEERGASSTSTQVQNQIQTYLTEQTVPRSDSPFQSWGVNQIRFPTLAATAAKFLCAPCTSVDSERLFSVASNIIDARRNRLGGERAEMLIFLKNLPLLLKL</sequence>
<dbReference type="Proteomes" id="UP001479290">
    <property type="component" value="Unassembled WGS sequence"/>
</dbReference>
<dbReference type="SUPFAM" id="SSF53098">
    <property type="entry name" value="Ribonuclease H-like"/>
    <property type="match status" value="1"/>
</dbReference>
<keyword evidence="2" id="KW-0479">Metal-binding</keyword>
<evidence type="ECO:0000313" key="8">
    <source>
        <dbReference type="EMBL" id="KAK9976922.1"/>
    </source>
</evidence>
<evidence type="ECO:0000313" key="9">
    <source>
        <dbReference type="Proteomes" id="UP001479290"/>
    </source>
</evidence>
<comment type="caution">
    <text evidence="8">The sequence shown here is derived from an EMBL/GenBank/DDBJ whole genome shotgun (WGS) entry which is preliminary data.</text>
</comment>
<dbReference type="AlphaFoldDB" id="A0AAW2AU44"/>
<evidence type="ECO:0000256" key="6">
    <source>
        <dbReference type="SAM" id="MobiDB-lite"/>
    </source>
</evidence>
<dbReference type="Pfam" id="PF05699">
    <property type="entry name" value="Dimer_Tnp_hAT"/>
    <property type="match status" value="1"/>
</dbReference>
<dbReference type="InterPro" id="IPR012337">
    <property type="entry name" value="RNaseH-like_sf"/>
</dbReference>
<dbReference type="PANTHER" id="PTHR46481">
    <property type="entry name" value="ZINC FINGER BED DOMAIN-CONTAINING PROTEIN 4"/>
    <property type="match status" value="1"/>
</dbReference>
<feature type="domain" description="HAT C-terminal dimerisation" evidence="7">
    <location>
        <begin position="290"/>
        <end position="366"/>
    </location>
</feature>
<gene>
    <name evidence="8" type="ORF">ABG768_018743</name>
</gene>
<protein>
    <recommendedName>
        <fullName evidence="7">HAT C-terminal dimerisation domain-containing protein</fullName>
    </recommendedName>
</protein>
<organism evidence="8 9">
    <name type="scientific">Culter alburnus</name>
    <name type="common">Topmouth culter</name>
    <dbReference type="NCBI Taxonomy" id="194366"/>
    <lineage>
        <taxon>Eukaryota</taxon>
        <taxon>Metazoa</taxon>
        <taxon>Chordata</taxon>
        <taxon>Craniata</taxon>
        <taxon>Vertebrata</taxon>
        <taxon>Euteleostomi</taxon>
        <taxon>Actinopterygii</taxon>
        <taxon>Neopterygii</taxon>
        <taxon>Teleostei</taxon>
        <taxon>Ostariophysi</taxon>
        <taxon>Cypriniformes</taxon>
        <taxon>Xenocyprididae</taxon>
        <taxon>Xenocypridinae</taxon>
        <taxon>Culter</taxon>
    </lineage>
</organism>